<dbReference type="Pfam" id="PF00990">
    <property type="entry name" value="GGDEF"/>
    <property type="match status" value="1"/>
</dbReference>
<keyword evidence="1" id="KW-0600">Photoreceptor protein</keyword>
<dbReference type="Gene3D" id="3.30.450.40">
    <property type="match status" value="1"/>
</dbReference>
<dbReference type="InterPro" id="IPR035965">
    <property type="entry name" value="PAS-like_dom_sf"/>
</dbReference>
<proteinExistence type="predicted"/>
<dbReference type="SUPFAM" id="SSF141868">
    <property type="entry name" value="EAL domain-like"/>
    <property type="match status" value="1"/>
</dbReference>
<dbReference type="EMBL" id="VCDI01000004">
    <property type="protein sequence ID" value="TLU72086.1"/>
    <property type="molecule type" value="Genomic_DNA"/>
</dbReference>
<dbReference type="Pfam" id="PF01590">
    <property type="entry name" value="GAF"/>
    <property type="match status" value="1"/>
</dbReference>
<keyword evidence="4" id="KW-0675">Receptor</keyword>
<evidence type="ECO:0000256" key="3">
    <source>
        <dbReference type="ARBA" id="ARBA00022991"/>
    </source>
</evidence>
<dbReference type="InterPro" id="IPR043150">
    <property type="entry name" value="Phytochrome_PHY_sf"/>
</dbReference>
<dbReference type="Pfam" id="PF00360">
    <property type="entry name" value="PHY"/>
    <property type="match status" value="1"/>
</dbReference>
<dbReference type="InterPro" id="IPR029787">
    <property type="entry name" value="Nucleotide_cyclase"/>
</dbReference>
<accession>A0A5R9J9Q1</accession>
<dbReference type="SMART" id="SM00065">
    <property type="entry name" value="GAF"/>
    <property type="match status" value="1"/>
</dbReference>
<evidence type="ECO:0000256" key="4">
    <source>
        <dbReference type="ARBA" id="ARBA00023170"/>
    </source>
</evidence>
<dbReference type="SUPFAM" id="SSF55781">
    <property type="entry name" value="GAF domain-like"/>
    <property type="match status" value="2"/>
</dbReference>
<keyword evidence="9" id="KW-1185">Reference proteome</keyword>
<dbReference type="SUPFAM" id="SSF55785">
    <property type="entry name" value="PYP-like sensor domain (PAS domain)"/>
    <property type="match status" value="1"/>
</dbReference>
<dbReference type="PRINTS" id="PR01033">
    <property type="entry name" value="PHYTOCHROME"/>
</dbReference>
<evidence type="ECO:0000313" key="8">
    <source>
        <dbReference type="EMBL" id="TLU72086.1"/>
    </source>
</evidence>
<evidence type="ECO:0000259" key="5">
    <source>
        <dbReference type="PROSITE" id="PS50046"/>
    </source>
</evidence>
<dbReference type="InterPro" id="IPR029016">
    <property type="entry name" value="GAF-like_dom_sf"/>
</dbReference>
<keyword evidence="2" id="KW-0716">Sensory transduction</keyword>
<dbReference type="InterPro" id="IPR052155">
    <property type="entry name" value="Biofilm_reg_signaling"/>
</dbReference>
<dbReference type="AlphaFoldDB" id="A0A5R9J9Q1"/>
<evidence type="ECO:0000256" key="1">
    <source>
        <dbReference type="ARBA" id="ARBA00022543"/>
    </source>
</evidence>
<name>A0A5R9J9Q1_9PROT</name>
<dbReference type="PANTHER" id="PTHR44757:SF2">
    <property type="entry name" value="BIOFILM ARCHITECTURE MAINTENANCE PROTEIN MBAA"/>
    <property type="match status" value="1"/>
</dbReference>
<dbReference type="InterPro" id="IPR013515">
    <property type="entry name" value="Phytochrome_cen-reg"/>
</dbReference>
<dbReference type="Gene3D" id="3.30.450.20">
    <property type="entry name" value="PAS domain"/>
    <property type="match status" value="1"/>
</dbReference>
<dbReference type="RefSeq" id="WP_138326492.1">
    <property type="nucleotide sequence ID" value="NZ_VCDI01000004.1"/>
</dbReference>
<feature type="domain" description="Phytochrome chromophore attachment site" evidence="5">
    <location>
        <begin position="150"/>
        <end position="308"/>
    </location>
</feature>
<gene>
    <name evidence="8" type="ORF">FE263_13255</name>
</gene>
<dbReference type="CDD" id="cd01948">
    <property type="entry name" value="EAL"/>
    <property type="match status" value="1"/>
</dbReference>
<feature type="domain" description="GGDEF" evidence="7">
    <location>
        <begin position="545"/>
        <end position="675"/>
    </location>
</feature>
<dbReference type="InterPro" id="IPR003018">
    <property type="entry name" value="GAF"/>
</dbReference>
<organism evidence="8 9">
    <name type="scientific">Lichenicoccus roseus</name>
    <dbReference type="NCBI Taxonomy" id="2683649"/>
    <lineage>
        <taxon>Bacteria</taxon>
        <taxon>Pseudomonadati</taxon>
        <taxon>Pseudomonadota</taxon>
        <taxon>Alphaproteobacteria</taxon>
        <taxon>Acetobacterales</taxon>
        <taxon>Acetobacteraceae</taxon>
        <taxon>Lichenicoccus</taxon>
    </lineage>
</organism>
<dbReference type="InterPro" id="IPR001294">
    <property type="entry name" value="Phytochrome"/>
</dbReference>
<comment type="caution">
    <text evidence="8">The sequence shown here is derived from an EMBL/GenBank/DDBJ whole genome shotgun (WGS) entry which is preliminary data.</text>
</comment>
<evidence type="ECO:0000259" key="6">
    <source>
        <dbReference type="PROSITE" id="PS50883"/>
    </source>
</evidence>
<dbReference type="InterPro" id="IPR013654">
    <property type="entry name" value="PAS_2"/>
</dbReference>
<protein>
    <submittedName>
        <fullName evidence="8">EAL domain-containing protein</fullName>
    </submittedName>
</protein>
<dbReference type="InterPro" id="IPR000160">
    <property type="entry name" value="GGDEF_dom"/>
</dbReference>
<dbReference type="SUPFAM" id="SSF55073">
    <property type="entry name" value="Nucleotide cyclase"/>
    <property type="match status" value="1"/>
</dbReference>
<dbReference type="PROSITE" id="PS50883">
    <property type="entry name" value="EAL"/>
    <property type="match status" value="1"/>
</dbReference>
<dbReference type="GO" id="GO:0009881">
    <property type="term" value="F:photoreceptor activity"/>
    <property type="evidence" value="ECO:0007669"/>
    <property type="project" value="UniProtKB-KW"/>
</dbReference>
<dbReference type="Gene3D" id="3.30.70.270">
    <property type="match status" value="1"/>
</dbReference>
<dbReference type="PROSITE" id="PS50046">
    <property type="entry name" value="PHYTOCHROME_2"/>
    <property type="match status" value="1"/>
</dbReference>
<evidence type="ECO:0000313" key="9">
    <source>
        <dbReference type="Proteomes" id="UP000305654"/>
    </source>
</evidence>
<evidence type="ECO:0000259" key="7">
    <source>
        <dbReference type="PROSITE" id="PS50887"/>
    </source>
</evidence>
<dbReference type="OrthoDB" id="5287260at2"/>
<keyword evidence="3" id="KW-0157">Chromophore</keyword>
<sequence length="952" mass="102083">MEHAERPVGDPELSECDREPIHIPGAIQPHGALLAASEDDWRISHASANLSEVLGLDAHAMLGRPLRDAVQELAFGSLAAASGEALSHDNVNLGHLNTLTRADGVLLHLQAHRSGSHVCVNIEPLPLAPEATPAITAVLPALESFRAATSCKEVCTLAVRALRKLTGYDRVMAYRFAAKGDGEIIAELHRPGDEPYLGLHYPAADIPVQARRLIMLQRVGMIADTSYRPVALLVDPSLSDVAPLDLTYSALRSVSPLHCEYLRNMHVGACLTVALVHHDRLWGMLVCQHATPRTSGPELRAVVDMIGKVVSLLLASLGEAEAHADRLQRQELLNSLGARMESRMPLLQALAEPGADLLRCMAASGAVVRMSGRTMCVGMVPEADVAELMLSTMLNRAAGEVLAYDDLGLRQADFPAGTADTAGALLLPLGQASGDAILWLRPEMLHTVVWAGEPGRHAITDTETGRLSPRGSFAAWKEIVRNRSRCWSDGDLATARQLGAVVAAAAARRTEAELALLRYYDPLTRLANRSLLQQRLDVPDREGRPATALVFLDLDRFKAVNDTLGHDAGDTLLIEVAARLLAISGPVHLVTRLGGDEFVVLCYGLRQEAVVHLVEQMRQAIMTPFEIMGRSCHISASIGIVLAKQAGGLNLVRAADMAMYSAKQAGGNRGVMYESALFDKAAQQFAIEADMRDALREGDQFVLLYQPLFRLGAGRSVLAGFEALLRWRHPVRGWLSPALFIPVAEESELILPLGEWVMEQALRQGRAFHAASPGAGLVMNVNVSALQLTQAGFCSGLAGVIEAEGLDAGQLCLEITESMLTGAGASTVLAEARELGVQVAIDDFGIGYSSLSYLRRLPVDVVKLDRSFLEDVGGGSSGEAFVVAVIALAHAAGKPVVFEGIETQDQKDIARRAGADMVQGFFFAPPLSANAALELVRSDRKLSELAEAITSD</sequence>
<dbReference type="InterPro" id="IPR001633">
    <property type="entry name" value="EAL_dom"/>
</dbReference>
<dbReference type="GO" id="GO:0006355">
    <property type="term" value="P:regulation of DNA-templated transcription"/>
    <property type="evidence" value="ECO:0007669"/>
    <property type="project" value="InterPro"/>
</dbReference>
<dbReference type="Gene3D" id="3.20.20.450">
    <property type="entry name" value="EAL domain"/>
    <property type="match status" value="1"/>
</dbReference>
<dbReference type="NCBIfam" id="TIGR00254">
    <property type="entry name" value="GGDEF"/>
    <property type="match status" value="1"/>
</dbReference>
<dbReference type="Pfam" id="PF08446">
    <property type="entry name" value="PAS_2"/>
    <property type="match status" value="1"/>
</dbReference>
<dbReference type="PROSITE" id="PS50887">
    <property type="entry name" value="GGDEF"/>
    <property type="match status" value="1"/>
</dbReference>
<dbReference type="SMART" id="SM00267">
    <property type="entry name" value="GGDEF"/>
    <property type="match status" value="1"/>
</dbReference>
<dbReference type="GO" id="GO:0009584">
    <property type="term" value="P:detection of visible light"/>
    <property type="evidence" value="ECO:0007669"/>
    <property type="project" value="InterPro"/>
</dbReference>
<dbReference type="InterPro" id="IPR043128">
    <property type="entry name" value="Rev_trsase/Diguanyl_cyclase"/>
</dbReference>
<dbReference type="SMART" id="SM00052">
    <property type="entry name" value="EAL"/>
    <property type="match status" value="1"/>
</dbReference>
<dbReference type="PANTHER" id="PTHR44757">
    <property type="entry name" value="DIGUANYLATE CYCLASE DGCP"/>
    <property type="match status" value="1"/>
</dbReference>
<dbReference type="Pfam" id="PF00563">
    <property type="entry name" value="EAL"/>
    <property type="match status" value="1"/>
</dbReference>
<feature type="domain" description="EAL" evidence="6">
    <location>
        <begin position="684"/>
        <end position="940"/>
    </location>
</feature>
<dbReference type="InterPro" id="IPR016132">
    <property type="entry name" value="Phyto_chromo_attachment"/>
</dbReference>
<evidence type="ECO:0000256" key="2">
    <source>
        <dbReference type="ARBA" id="ARBA00022606"/>
    </source>
</evidence>
<dbReference type="Proteomes" id="UP000305654">
    <property type="component" value="Unassembled WGS sequence"/>
</dbReference>
<dbReference type="InterPro" id="IPR035919">
    <property type="entry name" value="EAL_sf"/>
</dbReference>
<reference evidence="8 9" key="1">
    <citation type="submission" date="2019-05" db="EMBL/GenBank/DDBJ databases">
        <authorList>
            <person name="Pankratov T."/>
            <person name="Grouzdev D."/>
        </authorList>
    </citation>
    <scope>NUCLEOTIDE SEQUENCE [LARGE SCALE GENOMIC DNA]</scope>
    <source>
        <strain evidence="8 9">KEBCLARHB70R</strain>
    </source>
</reference>
<dbReference type="CDD" id="cd01949">
    <property type="entry name" value="GGDEF"/>
    <property type="match status" value="1"/>
</dbReference>
<dbReference type="Gene3D" id="3.30.450.270">
    <property type="match status" value="1"/>
</dbReference>